<dbReference type="OrthoDB" id="109340at2"/>
<comment type="caution">
    <text evidence="1">The sequence shown here is derived from an EMBL/GenBank/DDBJ whole genome shotgun (WGS) entry which is preliminary data.</text>
</comment>
<dbReference type="RefSeq" id="WP_125487220.1">
    <property type="nucleotide sequence ID" value="NZ_RSDW01000001.1"/>
</dbReference>
<dbReference type="AlphaFoldDB" id="A0A3R9PVR7"/>
<gene>
    <name evidence="1" type="ORF">EDE15_4556</name>
</gene>
<proteinExistence type="predicted"/>
<dbReference type="Proteomes" id="UP000269669">
    <property type="component" value="Unassembled WGS sequence"/>
</dbReference>
<keyword evidence="2" id="KW-1185">Reference proteome</keyword>
<reference evidence="1 2" key="1">
    <citation type="submission" date="2018-12" db="EMBL/GenBank/DDBJ databases">
        <title>Sequencing of bacterial isolates from soil warming experiment in Harvard Forest, Massachusetts, USA.</title>
        <authorList>
            <person name="Deangelis K."/>
        </authorList>
    </citation>
    <scope>NUCLEOTIDE SEQUENCE [LARGE SCALE GENOMIC DNA]</scope>
    <source>
        <strain evidence="1 2">EB153</strain>
    </source>
</reference>
<organism evidence="1 2">
    <name type="scientific">Edaphobacter aggregans</name>
    <dbReference type="NCBI Taxonomy" id="570835"/>
    <lineage>
        <taxon>Bacteria</taxon>
        <taxon>Pseudomonadati</taxon>
        <taxon>Acidobacteriota</taxon>
        <taxon>Terriglobia</taxon>
        <taxon>Terriglobales</taxon>
        <taxon>Acidobacteriaceae</taxon>
        <taxon>Edaphobacter</taxon>
    </lineage>
</organism>
<name>A0A3R9PVR7_9BACT</name>
<evidence type="ECO:0000313" key="2">
    <source>
        <dbReference type="Proteomes" id="UP000269669"/>
    </source>
</evidence>
<dbReference type="EMBL" id="RSDW01000001">
    <property type="protein sequence ID" value="RSL18946.1"/>
    <property type="molecule type" value="Genomic_DNA"/>
</dbReference>
<evidence type="ECO:0000313" key="1">
    <source>
        <dbReference type="EMBL" id="RSL18946.1"/>
    </source>
</evidence>
<protein>
    <submittedName>
        <fullName evidence="1">Uncharacterized protein</fullName>
    </submittedName>
</protein>
<sequence length="277" mass="31616">MQTPATEIDQMIVQLNEFILPSSLMESFDVYREESVKSAARSFNDAQLSWFLDMLNRFRGSDDRKDSLVDIFDPGMYTCDHPAWEAAPGTRIEMPALTSEVARLVDRNSEFAEIAREEIREFRDHAETYADDEILGLAQIAAAALVDHGRSFHGREEAIRYLALNASAVLEDLWATDDTLWKNAPARQIQFDDMLAKRKADLLKLESTHPNFEKSDFACYADSEIRRFAFDIRSLFLTGHAKHLAICTRCQARLESWTKLVEKFEQSASIHNGRTDA</sequence>
<accession>A0A3R9PVR7</accession>